<dbReference type="InterPro" id="IPR005531">
    <property type="entry name" value="Asp23"/>
</dbReference>
<dbReference type="InParanoid" id="C8XA70"/>
<dbReference type="Pfam" id="PF03780">
    <property type="entry name" value="Asp23"/>
    <property type="match status" value="1"/>
</dbReference>
<evidence type="ECO:0008006" key="5">
    <source>
        <dbReference type="Google" id="ProtNLM"/>
    </source>
</evidence>
<reference evidence="3 4" key="2">
    <citation type="journal article" date="2010" name="Stand. Genomic Sci.">
        <title>Complete genome sequence of Nakamurella multipartita type strain (Y-104).</title>
        <authorList>
            <person name="Tice H."/>
            <person name="Mayilraj S."/>
            <person name="Sims D."/>
            <person name="Lapidus A."/>
            <person name="Nolan M."/>
            <person name="Lucas S."/>
            <person name="Glavina Del Rio T."/>
            <person name="Copeland A."/>
            <person name="Cheng J.F."/>
            <person name="Meincke L."/>
            <person name="Bruce D."/>
            <person name="Goodwin L."/>
            <person name="Pitluck S."/>
            <person name="Ivanova N."/>
            <person name="Mavromatis K."/>
            <person name="Ovchinnikova G."/>
            <person name="Pati A."/>
            <person name="Chen A."/>
            <person name="Palaniappan K."/>
            <person name="Land M."/>
            <person name="Hauser L."/>
            <person name="Chang Y.J."/>
            <person name="Jeffries C.D."/>
            <person name="Detter J.C."/>
            <person name="Brettin T."/>
            <person name="Rohde M."/>
            <person name="Goker M."/>
            <person name="Bristow J."/>
            <person name="Eisen J.A."/>
            <person name="Markowitz V."/>
            <person name="Hugenholtz P."/>
            <person name="Kyrpides N.C."/>
            <person name="Klenk H.P."/>
            <person name="Chen F."/>
        </authorList>
    </citation>
    <scope>NUCLEOTIDE SEQUENCE [LARGE SCALE GENOMIC DNA]</scope>
    <source>
        <strain evidence="4">ATCC 700099 / DSM 44233 / CIP 104796 / JCM 9543 / NBRC 105858 / Y-104</strain>
    </source>
</reference>
<dbReference type="eggNOG" id="COG1302">
    <property type="taxonomic scope" value="Bacteria"/>
</dbReference>
<proteinExistence type="inferred from homology"/>
<dbReference type="HOGENOM" id="CLU_139569_0_1_11"/>
<evidence type="ECO:0000313" key="3">
    <source>
        <dbReference type="EMBL" id="ACV81270.1"/>
    </source>
</evidence>
<dbReference type="OrthoDB" id="3541176at2"/>
<dbReference type="STRING" id="479431.Namu_4997"/>
<dbReference type="RefSeq" id="WP_015750078.1">
    <property type="nucleotide sequence ID" value="NC_013235.1"/>
</dbReference>
<keyword evidence="4" id="KW-1185">Reference proteome</keyword>
<dbReference type="EMBL" id="CP001737">
    <property type="protein sequence ID" value="ACV81270.1"/>
    <property type="molecule type" value="Genomic_DNA"/>
</dbReference>
<sequence length="134" mass="14554" precursor="true">MSAALAVREPGPPVPVQRPIEDRGTTTLYDRVVEKVAARAALEVRHCLPLRHSIVGIAVSGRDANAAATTDGSITALSLTVAIAYPAPLQTVTREIREHVRAQVHRLCGLQVDHIDITVDEIRRPTEPMKGRVQ</sequence>
<gene>
    <name evidence="3" type="ordered locus">Namu_4997</name>
</gene>
<evidence type="ECO:0000256" key="2">
    <source>
        <dbReference type="SAM" id="MobiDB-lite"/>
    </source>
</evidence>
<reference evidence="4" key="1">
    <citation type="submission" date="2009-09" db="EMBL/GenBank/DDBJ databases">
        <title>The complete genome of Nakamurella multipartita DSM 44233.</title>
        <authorList>
            <consortium name="US DOE Joint Genome Institute (JGI-PGF)"/>
            <person name="Lucas S."/>
            <person name="Copeland A."/>
            <person name="Lapidus A."/>
            <person name="Glavina del Rio T."/>
            <person name="Dalin E."/>
            <person name="Tice H."/>
            <person name="Bruce D."/>
            <person name="Goodwin L."/>
            <person name="Pitluck S."/>
            <person name="Kyrpides N."/>
            <person name="Mavromatis K."/>
            <person name="Ivanova N."/>
            <person name="Ovchinnikova G."/>
            <person name="Sims D."/>
            <person name="Meincke L."/>
            <person name="Brettin T."/>
            <person name="Detter J.C."/>
            <person name="Han C."/>
            <person name="Larimer F."/>
            <person name="Land M."/>
            <person name="Hauser L."/>
            <person name="Markowitz V."/>
            <person name="Cheng J.-F."/>
            <person name="Hugenholtz P."/>
            <person name="Woyke T."/>
            <person name="Wu D."/>
            <person name="Klenk H.-P."/>
            <person name="Eisen J.A."/>
        </authorList>
    </citation>
    <scope>NUCLEOTIDE SEQUENCE [LARGE SCALE GENOMIC DNA]</scope>
    <source>
        <strain evidence="4">ATCC 700099 / DSM 44233 / CIP 104796 / JCM 9543 / NBRC 105858 / Y-104</strain>
    </source>
</reference>
<organism evidence="3 4">
    <name type="scientific">Nakamurella multipartita (strain ATCC 700099 / DSM 44233 / CIP 104796 / JCM 9543 / NBRC 105858 / Y-104)</name>
    <name type="common">Microsphaera multipartita</name>
    <dbReference type="NCBI Taxonomy" id="479431"/>
    <lineage>
        <taxon>Bacteria</taxon>
        <taxon>Bacillati</taxon>
        <taxon>Actinomycetota</taxon>
        <taxon>Actinomycetes</taxon>
        <taxon>Nakamurellales</taxon>
        <taxon>Nakamurellaceae</taxon>
        <taxon>Nakamurella</taxon>
    </lineage>
</organism>
<feature type="region of interest" description="Disordered" evidence="2">
    <location>
        <begin position="1"/>
        <end position="20"/>
    </location>
</feature>
<dbReference type="AlphaFoldDB" id="C8XA70"/>
<comment type="similarity">
    <text evidence="1">Belongs to the asp23 family.</text>
</comment>
<dbReference type="Proteomes" id="UP000002218">
    <property type="component" value="Chromosome"/>
</dbReference>
<protein>
    <recommendedName>
        <fullName evidence="5">Asp23/Gls24 family envelope stress response protein</fullName>
    </recommendedName>
</protein>
<dbReference type="KEGG" id="nml:Namu_4997"/>
<accession>C8XA70</accession>
<name>C8XA70_NAKMY</name>
<evidence type="ECO:0000313" key="4">
    <source>
        <dbReference type="Proteomes" id="UP000002218"/>
    </source>
</evidence>
<evidence type="ECO:0000256" key="1">
    <source>
        <dbReference type="ARBA" id="ARBA00005721"/>
    </source>
</evidence>